<reference evidence="3 4" key="1">
    <citation type="submission" date="2018-06" db="EMBL/GenBank/DDBJ databases">
        <title>Genomic Encyclopedia of Type Strains, Phase IV (KMG-IV): sequencing the most valuable type-strain genomes for metagenomic binning, comparative biology and taxonomic classification.</title>
        <authorList>
            <person name="Goeker M."/>
        </authorList>
    </citation>
    <scope>NUCLEOTIDE SEQUENCE [LARGE SCALE GENOMIC DNA]</scope>
    <source>
        <strain evidence="3 4">DSM 5</strain>
    </source>
</reference>
<dbReference type="InterPro" id="IPR011215">
    <property type="entry name" value="StiP_N"/>
</dbReference>
<comment type="caution">
    <text evidence="3">The sequence shown here is derived from an EMBL/GenBank/DDBJ whole genome shotgun (WGS) entry which is preliminary data.</text>
</comment>
<feature type="domain" description="PELOTA RNA-binding" evidence="2">
    <location>
        <begin position="287"/>
        <end position="367"/>
    </location>
</feature>
<dbReference type="Pfam" id="PF15608">
    <property type="entry name" value="PELOTA_1"/>
    <property type="match status" value="1"/>
</dbReference>
<dbReference type="InterPro" id="IPR028157">
    <property type="entry name" value="PELOTA_dom"/>
</dbReference>
<dbReference type="PIRSF" id="PIRSF020979">
    <property type="entry name" value="UCP020979"/>
    <property type="match status" value="1"/>
</dbReference>
<dbReference type="Proteomes" id="UP000248646">
    <property type="component" value="Unassembled WGS sequence"/>
</dbReference>
<evidence type="ECO:0000259" key="2">
    <source>
        <dbReference type="Pfam" id="PF15608"/>
    </source>
</evidence>
<dbReference type="AlphaFoldDB" id="A0A2W7MFM2"/>
<protein>
    <submittedName>
        <fullName evidence="3">RNA binding Pelota-like protein</fullName>
    </submittedName>
</protein>
<dbReference type="RefSeq" id="WP_111439102.1">
    <property type="nucleotide sequence ID" value="NZ_QKZI01000002.1"/>
</dbReference>
<organism evidence="3 4">
    <name type="scientific">Psychrobacillus insolitus</name>
    <dbReference type="NCBI Taxonomy" id="1461"/>
    <lineage>
        <taxon>Bacteria</taxon>
        <taxon>Bacillati</taxon>
        <taxon>Bacillota</taxon>
        <taxon>Bacilli</taxon>
        <taxon>Bacillales</taxon>
        <taxon>Bacillaceae</taxon>
        <taxon>Psychrobacillus</taxon>
    </lineage>
</organism>
<evidence type="ECO:0000313" key="3">
    <source>
        <dbReference type="EMBL" id="PZX05643.1"/>
    </source>
</evidence>
<accession>A0A2W7MFM2</accession>
<dbReference type="EMBL" id="QKZI01000002">
    <property type="protein sequence ID" value="PZX05643.1"/>
    <property type="molecule type" value="Genomic_DNA"/>
</dbReference>
<gene>
    <name evidence="3" type="ORF">C7437_102101</name>
</gene>
<name>A0A2W7MFM2_9BACI</name>
<sequence>MVKLNTTELVKSSYPPEDITFLLKDLSNIHIESSIEKREKSFQQGSHYSESLPIEYLPSPEYTEVYQQALKDSADHVALLVGVLTRRVRKFANKDEVVLISLARAGSPIGILMKRYANNFLKLNWPHFSISILRGKGIDEEAVKAIRKLYPNSHLQFVDGWTGKGAIQKELTKSVQKLNDVYQLQLNDDLAVLSDPGECATLFGTRTDFLIPNACLNSTVSGLVSRTILNEQFIKPGDYHGAKYYAELEKDDVSNDFIANISKRFHDQESLINKLAADFPITNERTWRGMREVEFIAKKFYKTADISKVKPSVGETTRVLLRRKPFKILLRDTNKESVQHILQLCREKNIPIEIVPDLFYLAIGLIESEDRL</sequence>
<dbReference type="InterPro" id="IPR048336">
    <property type="entry name" value="StiP-like"/>
</dbReference>
<feature type="domain" description="Cysteine protease StiP N-terminal" evidence="1">
    <location>
        <begin position="12"/>
        <end position="261"/>
    </location>
</feature>
<evidence type="ECO:0000259" key="1">
    <source>
        <dbReference type="Pfam" id="PF11202"/>
    </source>
</evidence>
<keyword evidence="4" id="KW-1185">Reference proteome</keyword>
<evidence type="ECO:0000313" key="4">
    <source>
        <dbReference type="Proteomes" id="UP000248646"/>
    </source>
</evidence>
<dbReference type="OrthoDB" id="1663315at2"/>
<proteinExistence type="predicted"/>
<dbReference type="Pfam" id="PF11202">
    <property type="entry name" value="StiP"/>
    <property type="match status" value="1"/>
</dbReference>